<dbReference type="AlphaFoldDB" id="A0A0E9RQN1"/>
<dbReference type="EMBL" id="GBXM01077168">
    <property type="protein sequence ID" value="JAH31409.1"/>
    <property type="molecule type" value="Transcribed_RNA"/>
</dbReference>
<organism evidence="1">
    <name type="scientific">Anguilla anguilla</name>
    <name type="common">European freshwater eel</name>
    <name type="synonym">Muraena anguilla</name>
    <dbReference type="NCBI Taxonomy" id="7936"/>
    <lineage>
        <taxon>Eukaryota</taxon>
        <taxon>Metazoa</taxon>
        <taxon>Chordata</taxon>
        <taxon>Craniata</taxon>
        <taxon>Vertebrata</taxon>
        <taxon>Euteleostomi</taxon>
        <taxon>Actinopterygii</taxon>
        <taxon>Neopterygii</taxon>
        <taxon>Teleostei</taxon>
        <taxon>Anguilliformes</taxon>
        <taxon>Anguillidae</taxon>
        <taxon>Anguilla</taxon>
    </lineage>
</organism>
<accession>A0A0E9RQN1</accession>
<proteinExistence type="predicted"/>
<evidence type="ECO:0000313" key="1">
    <source>
        <dbReference type="EMBL" id="JAH31409.1"/>
    </source>
</evidence>
<reference evidence="1" key="1">
    <citation type="submission" date="2014-11" db="EMBL/GenBank/DDBJ databases">
        <authorList>
            <person name="Amaro Gonzalez C."/>
        </authorList>
    </citation>
    <scope>NUCLEOTIDE SEQUENCE</scope>
</reference>
<protein>
    <submittedName>
        <fullName evidence="1">Uncharacterized protein</fullName>
    </submittedName>
</protein>
<reference evidence="1" key="2">
    <citation type="journal article" date="2015" name="Fish Shellfish Immunol.">
        <title>Early steps in the European eel (Anguilla anguilla)-Vibrio vulnificus interaction in the gills: Role of the RtxA13 toxin.</title>
        <authorList>
            <person name="Callol A."/>
            <person name="Pajuelo D."/>
            <person name="Ebbesson L."/>
            <person name="Teles M."/>
            <person name="MacKenzie S."/>
            <person name="Amaro C."/>
        </authorList>
    </citation>
    <scope>NUCLEOTIDE SEQUENCE</scope>
</reference>
<name>A0A0E9RQN1_ANGAN</name>
<sequence>MVCKLVYRCGLYIYRCDWGGDPG</sequence>